<gene>
    <name evidence="1" type="ORF">IRI77_21245</name>
</gene>
<evidence type="ECO:0000313" key="2">
    <source>
        <dbReference type="Proteomes" id="UP000593892"/>
    </source>
</evidence>
<proteinExistence type="predicted"/>
<organism evidence="1 2">
    <name type="scientific">Paludibaculum fermentans</name>
    <dbReference type="NCBI Taxonomy" id="1473598"/>
    <lineage>
        <taxon>Bacteria</taxon>
        <taxon>Pseudomonadati</taxon>
        <taxon>Acidobacteriota</taxon>
        <taxon>Terriglobia</taxon>
        <taxon>Bryobacterales</taxon>
        <taxon>Bryobacteraceae</taxon>
        <taxon>Paludibaculum</taxon>
    </lineage>
</organism>
<protein>
    <recommendedName>
        <fullName evidence="3">MucB/RseB N-terminal domain-containing protein</fullName>
    </recommendedName>
</protein>
<sequence length="244" mass="27859">MPVLCALIVLGLLSPATEVAVDRPETLTFSGLADTQAERESEQALTRYLQASRRNLIRGVSMMAHFAGRLPKMQKSATLDARRRVTKEGAIIYEPTERQGDSTVQKELIVRFINGEMENSGKENTKVAISNENYKFKYKGIRDRAGRQAYVFEVNPRKKREGLFKGEIWIDTDTALPVREVGRFVKSPSVFLKKVDFTRDYTIKEGVAVPQTMEINSQTRFWGMAELAIQYSEFHWEDFHVMAN</sequence>
<dbReference type="KEGG" id="pfer:IRI77_21245"/>
<evidence type="ECO:0008006" key="3">
    <source>
        <dbReference type="Google" id="ProtNLM"/>
    </source>
</evidence>
<evidence type="ECO:0000313" key="1">
    <source>
        <dbReference type="EMBL" id="QOY85350.1"/>
    </source>
</evidence>
<keyword evidence="2" id="KW-1185">Reference proteome</keyword>
<reference evidence="1 2" key="1">
    <citation type="submission" date="2020-10" db="EMBL/GenBank/DDBJ databases">
        <title>Complete genome sequence of Paludibaculum fermentans P105T, a facultatively anaerobic acidobacterium capable of dissimilatory Fe(III) reduction.</title>
        <authorList>
            <person name="Dedysh S.N."/>
            <person name="Beletsky A.V."/>
            <person name="Kulichevskaya I.S."/>
            <person name="Mardanov A.V."/>
            <person name="Ravin N.V."/>
        </authorList>
    </citation>
    <scope>NUCLEOTIDE SEQUENCE [LARGE SCALE GENOMIC DNA]</scope>
    <source>
        <strain evidence="1 2">P105</strain>
    </source>
</reference>
<dbReference type="EMBL" id="CP063849">
    <property type="protein sequence ID" value="QOY85350.1"/>
    <property type="molecule type" value="Genomic_DNA"/>
</dbReference>
<dbReference type="AlphaFoldDB" id="A0A7S7NKR3"/>
<dbReference type="Proteomes" id="UP000593892">
    <property type="component" value="Chromosome"/>
</dbReference>
<dbReference type="RefSeq" id="WP_194447020.1">
    <property type="nucleotide sequence ID" value="NZ_CP063849.1"/>
</dbReference>
<name>A0A7S7NKR3_PALFE</name>
<dbReference type="Gene3D" id="2.50.20.10">
    <property type="entry name" value="Lipoprotein localisation LolA/LolB/LppX"/>
    <property type="match status" value="1"/>
</dbReference>
<accession>A0A7S7NKR3</accession>